<accession>A0A2M8RUP4</accession>
<reference evidence="1 2" key="1">
    <citation type="submission" date="2017-11" db="EMBL/GenBank/DDBJ databases">
        <title>Reclassification of Bisgaard taxon 5 as Caviibacterium pharyngocola gen. nov., sp. nov.</title>
        <authorList>
            <person name="Christensen H."/>
        </authorList>
    </citation>
    <scope>NUCLEOTIDE SEQUENCE [LARGE SCALE GENOMIC DNA]</scope>
    <source>
        <strain evidence="1 2">7_3</strain>
    </source>
</reference>
<proteinExistence type="predicted"/>
<sequence>MKSTNIYLFDVSAIMQDNKTTDSAAPFVSGFTELLAKIGTDNLKILVSAEDAHNLPYIEQQLAKLNISHQIGILQCEQDIARYVDLSYQRNRFLFLNRMSAKKQDFRKPTAIILVDKNDDLLPEPNCAYIRNYNEIKRLF</sequence>
<comment type="caution">
    <text evidence="1">The sequence shown here is derived from an EMBL/GenBank/DDBJ whole genome shotgun (WGS) entry which is preliminary data.</text>
</comment>
<gene>
    <name evidence="1" type="ORF">CVP04_08340</name>
</gene>
<dbReference type="EMBL" id="PHGZ01000018">
    <property type="protein sequence ID" value="PJG82616.1"/>
    <property type="molecule type" value="Genomic_DNA"/>
</dbReference>
<organism evidence="1 2">
    <name type="scientific">Caviibacterium pharyngocola</name>
    <dbReference type="NCBI Taxonomy" id="28159"/>
    <lineage>
        <taxon>Bacteria</taxon>
        <taxon>Pseudomonadati</taxon>
        <taxon>Pseudomonadota</taxon>
        <taxon>Gammaproteobacteria</taxon>
        <taxon>Pasteurellales</taxon>
        <taxon>Pasteurellaceae</taxon>
        <taxon>Caviibacterium</taxon>
    </lineage>
</organism>
<dbReference type="OrthoDB" id="5678135at2"/>
<name>A0A2M8RUP4_9PAST</name>
<evidence type="ECO:0000313" key="2">
    <source>
        <dbReference type="Proteomes" id="UP000230282"/>
    </source>
</evidence>
<dbReference type="AlphaFoldDB" id="A0A2M8RUP4"/>
<evidence type="ECO:0000313" key="1">
    <source>
        <dbReference type="EMBL" id="PJG82616.1"/>
    </source>
</evidence>
<dbReference type="Proteomes" id="UP000230282">
    <property type="component" value="Unassembled WGS sequence"/>
</dbReference>
<protein>
    <submittedName>
        <fullName evidence="1">Uncharacterized protein</fullName>
    </submittedName>
</protein>
<dbReference type="RefSeq" id="WP_100297053.1">
    <property type="nucleotide sequence ID" value="NZ_PHGZ01000018.1"/>
</dbReference>
<keyword evidence="2" id="KW-1185">Reference proteome</keyword>